<feature type="transmembrane region" description="Helical" evidence="10">
    <location>
        <begin position="172"/>
        <end position="194"/>
    </location>
</feature>
<feature type="transmembrane region" description="Helical" evidence="10">
    <location>
        <begin position="17"/>
        <end position="42"/>
    </location>
</feature>
<dbReference type="Gene3D" id="1.20.1070.10">
    <property type="entry name" value="Rhodopsin 7-helix transmembrane proteins"/>
    <property type="match status" value="1"/>
</dbReference>
<name>A0A8S3YRS7_9EUPU</name>
<evidence type="ECO:0000313" key="12">
    <source>
        <dbReference type="EMBL" id="CAG5119128.1"/>
    </source>
</evidence>
<dbReference type="EMBL" id="CAJHNH020000659">
    <property type="protein sequence ID" value="CAG5119128.1"/>
    <property type="molecule type" value="Genomic_DNA"/>
</dbReference>
<protein>
    <recommendedName>
        <fullName evidence="11">G-protein coupled receptors family 1 profile domain-containing protein</fullName>
    </recommendedName>
</protein>
<evidence type="ECO:0000256" key="8">
    <source>
        <dbReference type="ARBA" id="ARBA00023224"/>
    </source>
</evidence>
<keyword evidence="8 9" id="KW-0807">Transducer</keyword>
<dbReference type="PANTHER" id="PTHR24249">
    <property type="entry name" value="HISTAMINE RECEPTOR-RELATED G-PROTEIN COUPLED RECEPTOR"/>
    <property type="match status" value="1"/>
</dbReference>
<comment type="subcellular location">
    <subcellularLocation>
        <location evidence="1">Cell membrane</location>
        <topology evidence="1">Multi-pass membrane protein</topology>
    </subcellularLocation>
</comment>
<evidence type="ECO:0000256" key="2">
    <source>
        <dbReference type="ARBA" id="ARBA00022475"/>
    </source>
</evidence>
<evidence type="ECO:0000256" key="10">
    <source>
        <dbReference type="SAM" id="Phobius"/>
    </source>
</evidence>
<evidence type="ECO:0000259" key="11">
    <source>
        <dbReference type="PROSITE" id="PS50262"/>
    </source>
</evidence>
<feature type="domain" description="G-protein coupled receptors family 1 profile" evidence="11">
    <location>
        <begin position="32"/>
        <end position="232"/>
    </location>
</feature>
<keyword evidence="5 9" id="KW-0297">G-protein coupled receptor</keyword>
<comment type="similarity">
    <text evidence="9">Belongs to the G-protein coupled receptor 1 family.</text>
</comment>
<dbReference type="Pfam" id="PF00001">
    <property type="entry name" value="7tm_1"/>
    <property type="match status" value="1"/>
</dbReference>
<dbReference type="Proteomes" id="UP000678393">
    <property type="component" value="Unassembled WGS sequence"/>
</dbReference>
<evidence type="ECO:0000256" key="4">
    <source>
        <dbReference type="ARBA" id="ARBA00022989"/>
    </source>
</evidence>
<proteinExistence type="inferred from homology"/>
<feature type="transmembrane region" description="Helical" evidence="10">
    <location>
        <begin position="135"/>
        <end position="152"/>
    </location>
</feature>
<dbReference type="InterPro" id="IPR017452">
    <property type="entry name" value="GPCR_Rhodpsn_7TM"/>
</dbReference>
<gene>
    <name evidence="12" type="ORF">CUNI_LOCUS4686</name>
</gene>
<dbReference type="GO" id="GO:0005886">
    <property type="term" value="C:plasma membrane"/>
    <property type="evidence" value="ECO:0007669"/>
    <property type="project" value="UniProtKB-SubCell"/>
</dbReference>
<keyword evidence="3 9" id="KW-0812">Transmembrane</keyword>
<sequence>MNNETNPCFIHNNFGTFIVYITVLISSISVSESLLVVCVIWFTERLQRNTDILVASLAINDLILGFAFTSNQILTVPLGVVYPIDTKLLSCIVSGLSSGTTNLSMMHMGMIAIDRYIQIAYPFYYMKAMTKTRTYSILLVLWIVNFIFFIIPPTVYNNDQYHKRCILLHQPIVYYSAGFTTYVTSLVLVFVCYLKIAHVAFRHKKASESRRRDVTITQAEIHLRNNVRTALR</sequence>
<evidence type="ECO:0000256" key="3">
    <source>
        <dbReference type="ARBA" id="ARBA00022692"/>
    </source>
</evidence>
<dbReference type="OrthoDB" id="6123079at2759"/>
<evidence type="ECO:0000256" key="1">
    <source>
        <dbReference type="ARBA" id="ARBA00004651"/>
    </source>
</evidence>
<feature type="transmembrane region" description="Helical" evidence="10">
    <location>
        <begin position="62"/>
        <end position="84"/>
    </location>
</feature>
<dbReference type="AlphaFoldDB" id="A0A8S3YRS7"/>
<evidence type="ECO:0000256" key="6">
    <source>
        <dbReference type="ARBA" id="ARBA00023136"/>
    </source>
</evidence>
<dbReference type="PRINTS" id="PR00237">
    <property type="entry name" value="GPCRRHODOPSN"/>
</dbReference>
<reference evidence="12" key="1">
    <citation type="submission" date="2021-04" db="EMBL/GenBank/DDBJ databases">
        <authorList>
            <consortium name="Molecular Ecology Group"/>
        </authorList>
    </citation>
    <scope>NUCLEOTIDE SEQUENCE</scope>
</reference>
<dbReference type="InterPro" id="IPR050569">
    <property type="entry name" value="TAAR"/>
</dbReference>
<evidence type="ECO:0000313" key="13">
    <source>
        <dbReference type="Proteomes" id="UP000678393"/>
    </source>
</evidence>
<keyword evidence="2" id="KW-1003">Cell membrane</keyword>
<keyword evidence="7 9" id="KW-0675">Receptor</keyword>
<dbReference type="PROSITE" id="PS00237">
    <property type="entry name" value="G_PROTEIN_RECEP_F1_1"/>
    <property type="match status" value="1"/>
</dbReference>
<keyword evidence="4 10" id="KW-1133">Transmembrane helix</keyword>
<evidence type="ECO:0000256" key="7">
    <source>
        <dbReference type="ARBA" id="ARBA00023170"/>
    </source>
</evidence>
<evidence type="ECO:0000256" key="9">
    <source>
        <dbReference type="RuleBase" id="RU000688"/>
    </source>
</evidence>
<comment type="caution">
    <text evidence="12">The sequence shown here is derived from an EMBL/GenBank/DDBJ whole genome shotgun (WGS) entry which is preliminary data.</text>
</comment>
<evidence type="ECO:0000256" key="5">
    <source>
        <dbReference type="ARBA" id="ARBA00023040"/>
    </source>
</evidence>
<dbReference type="PROSITE" id="PS50262">
    <property type="entry name" value="G_PROTEIN_RECEP_F1_2"/>
    <property type="match status" value="1"/>
</dbReference>
<accession>A0A8S3YRS7</accession>
<keyword evidence="6 10" id="KW-0472">Membrane</keyword>
<dbReference type="InterPro" id="IPR000276">
    <property type="entry name" value="GPCR_Rhodpsn"/>
</dbReference>
<dbReference type="CDD" id="cd00637">
    <property type="entry name" value="7tm_classA_rhodopsin-like"/>
    <property type="match status" value="1"/>
</dbReference>
<organism evidence="12 13">
    <name type="scientific">Candidula unifasciata</name>
    <dbReference type="NCBI Taxonomy" id="100452"/>
    <lineage>
        <taxon>Eukaryota</taxon>
        <taxon>Metazoa</taxon>
        <taxon>Spiralia</taxon>
        <taxon>Lophotrochozoa</taxon>
        <taxon>Mollusca</taxon>
        <taxon>Gastropoda</taxon>
        <taxon>Heterobranchia</taxon>
        <taxon>Euthyneura</taxon>
        <taxon>Panpulmonata</taxon>
        <taxon>Eupulmonata</taxon>
        <taxon>Stylommatophora</taxon>
        <taxon>Helicina</taxon>
        <taxon>Helicoidea</taxon>
        <taxon>Geomitridae</taxon>
        <taxon>Candidula</taxon>
    </lineage>
</organism>
<dbReference type="SUPFAM" id="SSF81321">
    <property type="entry name" value="Family A G protein-coupled receptor-like"/>
    <property type="match status" value="1"/>
</dbReference>
<keyword evidence="13" id="KW-1185">Reference proteome</keyword>
<feature type="non-terminal residue" evidence="12">
    <location>
        <position position="232"/>
    </location>
</feature>
<dbReference type="GO" id="GO:0004930">
    <property type="term" value="F:G protein-coupled receptor activity"/>
    <property type="evidence" value="ECO:0007669"/>
    <property type="project" value="UniProtKB-KW"/>
</dbReference>